<dbReference type="Proteomes" id="UP000768646">
    <property type="component" value="Unassembled WGS sequence"/>
</dbReference>
<sequence>MFWVFILSVFYKIVFGDFQCSFEINKVSYDLRSLNRTSCVTSLYNLDESIVNMTWKISLCKGLNSSENTMEEYVCLNNPNICEIKTISNDGKVEVKSIRSLHFDVYSKYLTNSGFRIFFYNAQFRKSNLSAMIDFVCNSNEYNPEFMMYDHSHLQLRWKTKYACIHSKNQSIKEKKRSWSIFSYLFLIFLIIFSLCFIFNLYISYKRYGFMDYGFYSFVEIVNDFLYYFKNYASQIIYFIKQIKEPVYRELLYFSKKYILNMYKVTLMSSDNEKFVVDKVVAERSILIKNMLEDVGELDMPIPLPNVTSSVLKKPLLDVGCKTVANMIKNKTPEEIRKTESRYHDLLKYLDTDTILFFAPESESNGELLILQKKSWEPLHEWAQNYWKVDILKTFCDLGINFHFQPQKTKDKIISWMRSLDKWQFAALDRAVCVSKSFIIGAKMVVAENGPSDEYLSIEKICDLVQLELHFQISRWGKIKESKNFNKQIL</sequence>
<comment type="caution">
    <text evidence="1">The sequence shown here is derived from an EMBL/GenBank/DDBJ whole genome shotgun (WGS) entry which is preliminary data.</text>
</comment>
<organism evidence="1 2">
    <name type="scientific">Pneumocystis oryctolagi</name>
    <dbReference type="NCBI Taxonomy" id="42067"/>
    <lineage>
        <taxon>Eukaryota</taxon>
        <taxon>Fungi</taxon>
        <taxon>Dikarya</taxon>
        <taxon>Ascomycota</taxon>
        <taxon>Taphrinomycotina</taxon>
        <taxon>Pneumocystomycetes</taxon>
        <taxon>Pneumocystaceae</taxon>
        <taxon>Pneumocystis</taxon>
    </lineage>
</organism>
<name>A0ACB7CEM0_9ASCO</name>
<evidence type="ECO:0000313" key="2">
    <source>
        <dbReference type="Proteomes" id="UP000768646"/>
    </source>
</evidence>
<accession>A0ACB7CEM0</accession>
<gene>
    <name evidence="1" type="ORF">PORY_000229</name>
</gene>
<dbReference type="EMBL" id="JABTEG010000001">
    <property type="protein sequence ID" value="KAG4306241.1"/>
    <property type="molecule type" value="Genomic_DNA"/>
</dbReference>
<reference evidence="1 2" key="1">
    <citation type="journal article" date="2021" name="Commun. Biol.">
        <title>Genomic insights into the host specific adaptation of the Pneumocystis genus.</title>
        <authorList>
            <person name="Cisse O.H."/>
            <person name="Ma L."/>
            <person name="Dekker J.P."/>
            <person name="Khil P.P."/>
            <person name="Youn J.-H."/>
            <person name="Brenchley J.M."/>
            <person name="Blair R."/>
            <person name="Pahar B."/>
            <person name="Chabe M."/>
            <person name="Van Rompay K.K.A."/>
            <person name="Keesler R."/>
            <person name="Sukura A."/>
            <person name="Hirsch V."/>
            <person name="Kutty G."/>
            <person name="Liu Y."/>
            <person name="Peng L."/>
            <person name="Chen J."/>
            <person name="Song J."/>
            <person name="Weissenbacher-Lang C."/>
            <person name="Xu J."/>
            <person name="Upham N.S."/>
            <person name="Stajich J.E."/>
            <person name="Cuomo C.A."/>
            <person name="Cushion M.T."/>
            <person name="Kovacs J.A."/>
        </authorList>
    </citation>
    <scope>NUCLEOTIDE SEQUENCE [LARGE SCALE GENOMIC DNA]</scope>
    <source>
        <strain evidence="1 2">RABM</strain>
    </source>
</reference>
<proteinExistence type="predicted"/>
<evidence type="ECO:0000313" key="1">
    <source>
        <dbReference type="EMBL" id="KAG4306241.1"/>
    </source>
</evidence>
<keyword evidence="2" id="KW-1185">Reference proteome</keyword>
<protein>
    <submittedName>
        <fullName evidence="1">Uncharacterized protein</fullName>
    </submittedName>
</protein>